<organism evidence="2 3">
    <name type="scientific">Gluconobacter albidus</name>
    <dbReference type="NCBI Taxonomy" id="318683"/>
    <lineage>
        <taxon>Bacteria</taxon>
        <taxon>Pseudomonadati</taxon>
        <taxon>Pseudomonadota</taxon>
        <taxon>Alphaproteobacteria</taxon>
        <taxon>Acetobacterales</taxon>
        <taxon>Acetobacteraceae</taxon>
        <taxon>Gluconobacter</taxon>
    </lineage>
</organism>
<dbReference type="Proteomes" id="UP001156672">
    <property type="component" value="Unassembled WGS sequence"/>
</dbReference>
<evidence type="ECO:0000313" key="3">
    <source>
        <dbReference type="Proteomes" id="UP001156672"/>
    </source>
</evidence>
<dbReference type="InterPro" id="IPR011050">
    <property type="entry name" value="Pectin_lyase_fold/virulence"/>
</dbReference>
<reference evidence="3" key="1">
    <citation type="journal article" date="2019" name="Int. J. Syst. Evol. Microbiol.">
        <title>The Global Catalogue of Microorganisms (GCM) 10K type strain sequencing project: providing services to taxonomists for standard genome sequencing and annotation.</title>
        <authorList>
            <consortium name="The Broad Institute Genomics Platform"/>
            <consortium name="The Broad Institute Genome Sequencing Center for Infectious Disease"/>
            <person name="Wu L."/>
            <person name="Ma J."/>
        </authorList>
    </citation>
    <scope>NUCLEOTIDE SEQUENCE [LARGE SCALE GENOMIC DNA]</scope>
    <source>
        <strain evidence="3">NBRC 3250</strain>
    </source>
</reference>
<dbReference type="EMBL" id="BSNW01000016">
    <property type="protein sequence ID" value="GLQ69156.1"/>
    <property type="molecule type" value="Genomic_DNA"/>
</dbReference>
<proteinExistence type="predicted"/>
<keyword evidence="3" id="KW-1185">Reference proteome</keyword>
<gene>
    <name evidence="2" type="ORF">GCM10007866_16070</name>
</gene>
<dbReference type="SUPFAM" id="SSF51126">
    <property type="entry name" value="Pectin lyase-like"/>
    <property type="match status" value="2"/>
</dbReference>
<dbReference type="RefSeq" id="WP_082790600.1">
    <property type="nucleotide sequence ID" value="NZ_BEWL01000006.1"/>
</dbReference>
<dbReference type="Pfam" id="PF13229">
    <property type="entry name" value="Beta_helix"/>
    <property type="match status" value="1"/>
</dbReference>
<dbReference type="SMART" id="SM00710">
    <property type="entry name" value="PbH1"/>
    <property type="match status" value="4"/>
</dbReference>
<feature type="domain" description="Right handed beta helix" evidence="1">
    <location>
        <begin position="225"/>
        <end position="368"/>
    </location>
</feature>
<dbReference type="InterPro" id="IPR012334">
    <property type="entry name" value="Pectin_lyas_fold"/>
</dbReference>
<sequence>MTLPALEKIVSLPSLKSFLNVLLQNAPDGVLSAPGVAFANDQSSGLCRNEDGSISIVSQGKSSLQINADGSLSALVPSLGLNVTLAGKMKQLVMVTDFGVVHDPNGENVTANSIAYLSAITMTSGQARLHHPQNITAVLNPMIFKVPIHLELAGTIMLARDTNASIIELQSSNIVIDGLGTGILDGNRTGQVGGVGTALAGITANCTTTSAAMPLPPADPIAISSIRIRNLKIKSVFNWPISLGFISDCRVEGCTFYDSMSSPQFIFSADNCWFNHNHVYDITDGGFVFYQGNRHCGATGNIIHDCHDGIGVYCDNDQMSADMFVTIQGNIVYNNRDSGIGLTTGGSNPVLLQQRVIVAGNILANNNTGGRSGGGSIGIVGAQGVLIDGNMIFGDGSNGTGTDPSYSIFVDGVSSFVTIQNNIIGDCGSASALGVGIWLASPNNCSVINNGFYCTQGASGVMKAGIGGGFGAAGIYRDNYTMGAINGYLDQVNKPADLLMQQRQSNGSLAISNGIEVTSGDLIVDQGRIAFSNFYAATAQGANQSGAQAFNQQMVIVTVGASGAGVIPDIDIPNGAPVLIFNRTGNSIKIYPNTNGQIEGLGEDNPLSLANTQCLMMFKQPSTTYTGGQWWTTLMPAGTGS</sequence>
<dbReference type="InterPro" id="IPR006626">
    <property type="entry name" value="PbH1"/>
</dbReference>
<dbReference type="Gene3D" id="2.160.20.10">
    <property type="entry name" value="Single-stranded right-handed beta-helix, Pectin lyase-like"/>
    <property type="match status" value="1"/>
</dbReference>
<evidence type="ECO:0000259" key="1">
    <source>
        <dbReference type="Pfam" id="PF13229"/>
    </source>
</evidence>
<name>A0ABQ5X021_9PROT</name>
<evidence type="ECO:0000313" key="2">
    <source>
        <dbReference type="EMBL" id="GLQ69156.1"/>
    </source>
</evidence>
<comment type="caution">
    <text evidence="2">The sequence shown here is derived from an EMBL/GenBank/DDBJ whole genome shotgun (WGS) entry which is preliminary data.</text>
</comment>
<accession>A0ABQ5X021</accession>
<dbReference type="InterPro" id="IPR039448">
    <property type="entry name" value="Beta_helix"/>
</dbReference>
<protein>
    <recommendedName>
        <fullName evidence="1">Right handed beta helix domain-containing protein</fullName>
    </recommendedName>
</protein>